<dbReference type="PROSITE" id="PS50011">
    <property type="entry name" value="PROTEIN_KINASE_DOM"/>
    <property type="match status" value="1"/>
</dbReference>
<evidence type="ECO:0000256" key="12">
    <source>
        <dbReference type="ARBA" id="ARBA00023136"/>
    </source>
</evidence>
<evidence type="ECO:0000256" key="9">
    <source>
        <dbReference type="ARBA" id="ARBA00022777"/>
    </source>
</evidence>
<keyword evidence="7 15" id="KW-0812">Transmembrane</keyword>
<evidence type="ECO:0000256" key="8">
    <source>
        <dbReference type="ARBA" id="ARBA00022741"/>
    </source>
</evidence>
<evidence type="ECO:0000256" key="14">
    <source>
        <dbReference type="RuleBase" id="RU361165"/>
    </source>
</evidence>
<dbReference type="Gene3D" id="1.10.510.10">
    <property type="entry name" value="Transferase(Phosphotransferase) domain 1"/>
    <property type="match status" value="1"/>
</dbReference>
<dbReference type="PROSITE" id="PS00108">
    <property type="entry name" value="PROTEIN_KINASE_ST"/>
    <property type="match status" value="1"/>
</dbReference>
<dbReference type="FunFam" id="1.10.510.10:FF:000040">
    <property type="entry name" value="Mitogen-activated protein kinase"/>
    <property type="match status" value="1"/>
</dbReference>
<keyword evidence="5" id="KW-0762">Sugar transport</keyword>
<feature type="transmembrane region" description="Helical" evidence="15">
    <location>
        <begin position="134"/>
        <end position="156"/>
    </location>
</feature>
<dbReference type="PANTHER" id="PTHR24055">
    <property type="entry name" value="MITOGEN-ACTIVATED PROTEIN KINASE"/>
    <property type="match status" value="1"/>
</dbReference>
<gene>
    <name evidence="17" type="ORF">MCUN1_002593</name>
</gene>
<evidence type="ECO:0000256" key="1">
    <source>
        <dbReference type="ARBA" id="ARBA00004141"/>
    </source>
</evidence>
<dbReference type="SMART" id="SM00220">
    <property type="entry name" value="S_TKc"/>
    <property type="match status" value="1"/>
</dbReference>
<comment type="subcellular location">
    <subcellularLocation>
        <location evidence="1">Membrane</location>
        <topology evidence="1">Multi-pass membrane protein</topology>
    </subcellularLocation>
</comment>
<protein>
    <recommendedName>
        <fullName evidence="2 14">Mitogen-activated protein kinase</fullName>
        <ecNumber evidence="2 14">2.7.11.24</ecNumber>
    </recommendedName>
</protein>
<dbReference type="InterPro" id="IPR013657">
    <property type="entry name" value="SCL35B1-4/HUT1"/>
</dbReference>
<comment type="cofactor">
    <cofactor evidence="14">
        <name>Mg(2+)</name>
        <dbReference type="ChEBI" id="CHEBI:18420"/>
    </cofactor>
</comment>
<sequence length="771" mass="86535">MFLLWGLLQEKITSTTYRTGGGIYDVLSVGERFDHGLLLNFVQALMSCTIASLYQLYRRRNLPPARSVTESLGLQALTPAGCQSALVARGKSTEAHPKGISRYVSPLFTRYLLISALQSTASFLSIVAMRHLSYPAITLTKSSKLVPVLIMNILLYRRKFARYKYGVVFLVTLGVWMFMALGKKAAKQDAVGNSTLGLSLLIIHLILDGATNSTQDEVFATYGPQYVTGTQMMLVMNALSATYMLGALLVPDNLGEFVISHSRRWLAELVHPHWIANVLIGGVAHVHLNTVPQLVTGLEFLARHPDAARDVLCYGLVGAAGQVAIFETLERFGSLTLVSITHELRAIQWIGVVLVFAGLFIEMREKQKQGAAAKAKAHKINEGRRASQSDATISYVRRLAQATEARRDDRRSNALRKAREELGARYAVEGIVGEGGYGMVFSAVHKATGYRVAIKRISPFEHPLLTIRTLRELRLLRFFRENTACENIVRLLDAVVPGTCDNFRDVYLVQEMMDSDLHRVLRSQPLSYDHAQYFTYQILRGLKVIHAANVLHRDIKPSNLLVNANCDLKICDFGLARSLGTVRPETAEGLLTEYVATRWYRAPEIMLSSRKYSKAVDIWSVGCTLYEMLTGEPLFPGRDYHHQLCLILDVLGTPRPETLRPICSNRALEYIYRLPFRSEKPWRSLLPDVPADAIDFLARTVVLDPASRMTVEECLEHPFVAPYHDPDDEPCAPVLDPSLFAFDLEQAGEHHLERRQALWMDLQALFERPRK</sequence>
<feature type="domain" description="Protein kinase" evidence="16">
    <location>
        <begin position="426"/>
        <end position="720"/>
    </location>
</feature>
<feature type="binding site" evidence="13">
    <location>
        <position position="455"/>
    </location>
    <ligand>
        <name>ATP</name>
        <dbReference type="ChEBI" id="CHEBI:30616"/>
    </ligand>
</feature>
<keyword evidence="14" id="KW-0460">Magnesium</keyword>
<comment type="similarity">
    <text evidence="14">Belongs to the protein kinase superfamily. Ser/Thr protein kinase family. MAP kinase subfamily.</text>
</comment>
<dbReference type="InterPro" id="IPR000719">
    <property type="entry name" value="Prot_kinase_dom"/>
</dbReference>
<feature type="transmembrane region" description="Helical" evidence="15">
    <location>
        <begin position="108"/>
        <end position="128"/>
    </location>
</feature>
<dbReference type="GO" id="GO:0005524">
    <property type="term" value="F:ATP binding"/>
    <property type="evidence" value="ECO:0007669"/>
    <property type="project" value="UniProtKB-UniRule"/>
</dbReference>
<comment type="activity regulation">
    <text evidence="14">Activated by threonine and tyrosine phosphorylation.</text>
</comment>
<keyword evidence="3" id="KW-0813">Transport</keyword>
<feature type="transmembrane region" description="Helical" evidence="15">
    <location>
        <begin position="37"/>
        <end position="57"/>
    </location>
</feature>
<evidence type="ECO:0000259" key="16">
    <source>
        <dbReference type="PROSITE" id="PS50011"/>
    </source>
</evidence>
<evidence type="ECO:0000256" key="4">
    <source>
        <dbReference type="ARBA" id="ARBA00022527"/>
    </source>
</evidence>
<keyword evidence="8 13" id="KW-0547">Nucleotide-binding</keyword>
<dbReference type="EC" id="2.7.11.24" evidence="2 14"/>
<evidence type="ECO:0000256" key="13">
    <source>
        <dbReference type="PROSITE-ProRule" id="PRU10141"/>
    </source>
</evidence>
<dbReference type="PROSITE" id="PS01351">
    <property type="entry name" value="MAPK"/>
    <property type="match status" value="1"/>
</dbReference>
<evidence type="ECO:0000256" key="3">
    <source>
        <dbReference type="ARBA" id="ARBA00022448"/>
    </source>
</evidence>
<dbReference type="EMBL" id="CP119879">
    <property type="protein sequence ID" value="WFD35732.1"/>
    <property type="molecule type" value="Genomic_DNA"/>
</dbReference>
<evidence type="ECO:0000313" key="17">
    <source>
        <dbReference type="EMBL" id="WFD35732.1"/>
    </source>
</evidence>
<dbReference type="GO" id="GO:0004707">
    <property type="term" value="F:MAP kinase activity"/>
    <property type="evidence" value="ECO:0007669"/>
    <property type="project" value="UniProtKB-EC"/>
</dbReference>
<keyword evidence="6 14" id="KW-0808">Transferase</keyword>
<keyword evidence="18" id="KW-1185">Reference proteome</keyword>
<dbReference type="Proteomes" id="UP001219933">
    <property type="component" value="Chromosome 3"/>
</dbReference>
<dbReference type="Pfam" id="PF08449">
    <property type="entry name" value="UAA"/>
    <property type="match status" value="1"/>
</dbReference>
<dbReference type="InterPro" id="IPR050117">
    <property type="entry name" value="MAPK"/>
</dbReference>
<evidence type="ECO:0000256" key="6">
    <source>
        <dbReference type="ARBA" id="ARBA00022679"/>
    </source>
</evidence>
<evidence type="ECO:0000256" key="10">
    <source>
        <dbReference type="ARBA" id="ARBA00022840"/>
    </source>
</evidence>
<name>A0AAF0EW00_9BASI</name>
<dbReference type="PROSITE" id="PS00107">
    <property type="entry name" value="PROTEIN_KINASE_ATP"/>
    <property type="match status" value="1"/>
</dbReference>
<dbReference type="Pfam" id="PF00069">
    <property type="entry name" value="Pkinase"/>
    <property type="match status" value="1"/>
</dbReference>
<keyword evidence="4 14" id="KW-0723">Serine/threonine-protein kinase</keyword>
<organism evidence="17 18">
    <name type="scientific">Malassezia cuniculi</name>
    <dbReference type="NCBI Taxonomy" id="948313"/>
    <lineage>
        <taxon>Eukaryota</taxon>
        <taxon>Fungi</taxon>
        <taxon>Dikarya</taxon>
        <taxon>Basidiomycota</taxon>
        <taxon>Ustilaginomycotina</taxon>
        <taxon>Malasseziomycetes</taxon>
        <taxon>Malasseziales</taxon>
        <taxon>Malasseziaceae</taxon>
        <taxon>Malassezia</taxon>
    </lineage>
</organism>
<dbReference type="AlphaFoldDB" id="A0AAF0EW00"/>
<evidence type="ECO:0000256" key="15">
    <source>
        <dbReference type="SAM" id="Phobius"/>
    </source>
</evidence>
<reference evidence="17" key="1">
    <citation type="submission" date="2023-03" db="EMBL/GenBank/DDBJ databases">
        <title>Mating type loci evolution in Malassezia.</title>
        <authorList>
            <person name="Coelho M.A."/>
        </authorList>
    </citation>
    <scope>NUCLEOTIDE SEQUENCE</scope>
    <source>
        <strain evidence="17">CBS 11721</strain>
    </source>
</reference>
<dbReference type="InterPro" id="IPR003527">
    <property type="entry name" value="MAP_kinase_CS"/>
</dbReference>
<dbReference type="Gene3D" id="3.30.200.20">
    <property type="entry name" value="Phosphorylase Kinase, domain 1"/>
    <property type="match status" value="1"/>
</dbReference>
<feature type="transmembrane region" description="Helical" evidence="15">
    <location>
        <begin position="163"/>
        <end position="182"/>
    </location>
</feature>
<evidence type="ECO:0000256" key="2">
    <source>
        <dbReference type="ARBA" id="ARBA00012411"/>
    </source>
</evidence>
<accession>A0AAF0EW00</accession>
<proteinExistence type="inferred from homology"/>
<keyword evidence="11 15" id="KW-1133">Transmembrane helix</keyword>
<keyword evidence="12 15" id="KW-0472">Membrane</keyword>
<dbReference type="InterPro" id="IPR017441">
    <property type="entry name" value="Protein_kinase_ATP_BS"/>
</dbReference>
<keyword evidence="10 13" id="KW-0067">ATP-binding</keyword>
<dbReference type="InterPro" id="IPR011009">
    <property type="entry name" value="Kinase-like_dom_sf"/>
</dbReference>
<dbReference type="InterPro" id="IPR008271">
    <property type="entry name" value="Ser/Thr_kinase_AS"/>
</dbReference>
<evidence type="ECO:0000256" key="5">
    <source>
        <dbReference type="ARBA" id="ARBA00022597"/>
    </source>
</evidence>
<dbReference type="SUPFAM" id="SSF56112">
    <property type="entry name" value="Protein kinase-like (PK-like)"/>
    <property type="match status" value="1"/>
</dbReference>
<dbReference type="GO" id="GO:0055085">
    <property type="term" value="P:transmembrane transport"/>
    <property type="evidence" value="ECO:0007669"/>
    <property type="project" value="InterPro"/>
</dbReference>
<evidence type="ECO:0000256" key="11">
    <source>
        <dbReference type="ARBA" id="ARBA00022989"/>
    </source>
</evidence>
<keyword evidence="9 14" id="KW-0418">Kinase</keyword>
<comment type="catalytic activity">
    <reaction evidence="14">
        <text>L-threonyl-[protein] + ATP = O-phospho-L-threonyl-[protein] + ADP + H(+)</text>
        <dbReference type="Rhea" id="RHEA:46608"/>
        <dbReference type="Rhea" id="RHEA-COMP:11060"/>
        <dbReference type="Rhea" id="RHEA-COMP:11605"/>
        <dbReference type="ChEBI" id="CHEBI:15378"/>
        <dbReference type="ChEBI" id="CHEBI:30013"/>
        <dbReference type="ChEBI" id="CHEBI:30616"/>
        <dbReference type="ChEBI" id="CHEBI:61977"/>
        <dbReference type="ChEBI" id="CHEBI:456216"/>
        <dbReference type="EC" id="2.7.11.24"/>
    </reaction>
</comment>
<evidence type="ECO:0000256" key="7">
    <source>
        <dbReference type="ARBA" id="ARBA00022692"/>
    </source>
</evidence>
<evidence type="ECO:0000313" key="18">
    <source>
        <dbReference type="Proteomes" id="UP001219933"/>
    </source>
</evidence>
<dbReference type="GO" id="GO:0016020">
    <property type="term" value="C:membrane"/>
    <property type="evidence" value="ECO:0007669"/>
    <property type="project" value="UniProtKB-SubCell"/>
</dbReference>